<sequence length="70" mass="7818">MAKELAAKIKEAFVDDDFDVAVDLYSKAIDLDPNCAEFFADRARPTSNSNTSSERRPRQQEGSEGDFESD</sequence>
<feature type="region of interest" description="Disordered" evidence="1">
    <location>
        <begin position="41"/>
        <end position="70"/>
    </location>
</feature>
<dbReference type="InterPro" id="IPR011990">
    <property type="entry name" value="TPR-like_helical_dom_sf"/>
</dbReference>
<organism evidence="2">
    <name type="scientific">Brassica napus</name>
    <name type="common">Rape</name>
    <dbReference type="NCBI Taxonomy" id="3708"/>
    <lineage>
        <taxon>Eukaryota</taxon>
        <taxon>Viridiplantae</taxon>
        <taxon>Streptophyta</taxon>
        <taxon>Embryophyta</taxon>
        <taxon>Tracheophyta</taxon>
        <taxon>Spermatophyta</taxon>
        <taxon>Magnoliopsida</taxon>
        <taxon>eudicotyledons</taxon>
        <taxon>Gunneridae</taxon>
        <taxon>Pentapetalae</taxon>
        <taxon>rosids</taxon>
        <taxon>malvids</taxon>
        <taxon>Brassicales</taxon>
        <taxon>Brassicaceae</taxon>
        <taxon>Brassiceae</taxon>
        <taxon>Brassica</taxon>
    </lineage>
</organism>
<dbReference type="SUPFAM" id="SSF48452">
    <property type="entry name" value="TPR-like"/>
    <property type="match status" value="1"/>
</dbReference>
<dbReference type="EMBL" id="HG994371">
    <property type="protein sequence ID" value="CAF1975416.1"/>
    <property type="molecule type" value="Genomic_DNA"/>
</dbReference>
<name>A0A816M664_BRANA</name>
<gene>
    <name evidence="2" type="ORF">DARMORV10_C07P19240.1</name>
</gene>
<proteinExistence type="predicted"/>
<dbReference type="Gene3D" id="1.25.40.10">
    <property type="entry name" value="Tetratricopeptide repeat domain"/>
    <property type="match status" value="1"/>
</dbReference>
<reference evidence="2" key="1">
    <citation type="submission" date="2021-01" db="EMBL/GenBank/DDBJ databases">
        <authorList>
            <consortium name="Genoscope - CEA"/>
            <person name="William W."/>
        </authorList>
    </citation>
    <scope>NUCLEOTIDE SEQUENCE</scope>
</reference>
<accession>A0A816M664</accession>
<dbReference type="AlphaFoldDB" id="A0A816M664"/>
<dbReference type="Proteomes" id="UP001295469">
    <property type="component" value="Chromosome C07"/>
</dbReference>
<protein>
    <submittedName>
        <fullName evidence="2">(rape) hypothetical protein</fullName>
    </submittedName>
</protein>
<evidence type="ECO:0000256" key="1">
    <source>
        <dbReference type="SAM" id="MobiDB-lite"/>
    </source>
</evidence>
<evidence type="ECO:0000313" key="2">
    <source>
        <dbReference type="EMBL" id="CAF1975416.1"/>
    </source>
</evidence>